<evidence type="ECO:0000313" key="4">
    <source>
        <dbReference type="Proteomes" id="UP000823486"/>
    </source>
</evidence>
<gene>
    <name evidence="3" type="ORF">JOC77_002199</name>
</gene>
<dbReference type="SUPFAM" id="SSF52091">
    <property type="entry name" value="SpoIIaa-like"/>
    <property type="match status" value="1"/>
</dbReference>
<dbReference type="InterPro" id="IPR002645">
    <property type="entry name" value="STAS_dom"/>
</dbReference>
<dbReference type="EMBL" id="JAFBFI010000008">
    <property type="protein sequence ID" value="MBM7692768.1"/>
    <property type="molecule type" value="Genomic_DNA"/>
</dbReference>
<evidence type="ECO:0000313" key="3">
    <source>
        <dbReference type="EMBL" id="MBM7692768.1"/>
    </source>
</evidence>
<protein>
    <submittedName>
        <fullName evidence="3">Anti-anti-sigma regulatory factor</fullName>
    </submittedName>
</protein>
<dbReference type="CDD" id="cd07041">
    <property type="entry name" value="STAS_RsbR_RsbS_like"/>
    <property type="match status" value="1"/>
</dbReference>
<evidence type="ECO:0000259" key="2">
    <source>
        <dbReference type="PROSITE" id="PS50801"/>
    </source>
</evidence>
<dbReference type="PANTHER" id="PTHR33745:SF3">
    <property type="entry name" value="RSBT CO-ANTAGONIST PROTEIN RSBRC"/>
    <property type="match status" value="1"/>
</dbReference>
<dbReference type="InterPro" id="IPR051932">
    <property type="entry name" value="Bact_StressResp_Reg"/>
</dbReference>
<dbReference type="PROSITE" id="PS50801">
    <property type="entry name" value="STAS"/>
    <property type="match status" value="1"/>
</dbReference>
<dbReference type="Proteomes" id="UP000823486">
    <property type="component" value="Unassembled WGS sequence"/>
</dbReference>
<feature type="domain" description="STAS" evidence="2">
    <location>
        <begin position="160"/>
        <end position="272"/>
    </location>
</feature>
<name>A0ABS2QJT7_9BACI</name>
<dbReference type="Pfam" id="PF01740">
    <property type="entry name" value="STAS"/>
    <property type="match status" value="1"/>
</dbReference>
<accession>A0ABS2QJT7</accession>
<dbReference type="RefSeq" id="WP_204542885.1">
    <property type="nucleotide sequence ID" value="NZ_JAFBFI010000008.1"/>
</dbReference>
<keyword evidence="4" id="KW-1185">Reference proteome</keyword>
<proteinExistence type="predicted"/>
<keyword evidence="1" id="KW-0597">Phosphoprotein</keyword>
<comment type="caution">
    <text evidence="3">The sequence shown here is derived from an EMBL/GenBank/DDBJ whole genome shotgun (WGS) entry which is preliminary data.</text>
</comment>
<evidence type="ECO:0000256" key="1">
    <source>
        <dbReference type="ARBA" id="ARBA00022553"/>
    </source>
</evidence>
<dbReference type="InterPro" id="IPR036513">
    <property type="entry name" value="STAS_dom_sf"/>
</dbReference>
<sequence>MEITQKERDHITEFFLQNREKFEEKLLSEAVNVAGKISEILQKGNINLLKNAEKLVLYIVEQKEADLISFAQQEGKAWAKNALTLSFKLEWVQAIRRTVWHFLYQYDRLSSEATKREEFYAMEKKINDSVDQFLNTFFISYSNYKDEMLNSQRKLVEHLSVPIIPISTGVAVLPLIGTIDPYRMQTIEEKVLSDISSLSIQTLIMDMSGITSMDVDVIVHFEKILNGVSMMGCKAVITGLRAELVRKMIHLGVSFEKKAETKGTLQQTLKDYIHAL</sequence>
<organism evidence="3 4">
    <name type="scientific">Peribacillus deserti</name>
    <dbReference type="NCBI Taxonomy" id="673318"/>
    <lineage>
        <taxon>Bacteria</taxon>
        <taxon>Bacillati</taxon>
        <taxon>Bacillota</taxon>
        <taxon>Bacilli</taxon>
        <taxon>Bacillales</taxon>
        <taxon>Bacillaceae</taxon>
        <taxon>Peribacillus</taxon>
    </lineage>
</organism>
<reference evidence="3 4" key="1">
    <citation type="submission" date="2021-01" db="EMBL/GenBank/DDBJ databases">
        <title>Genomic Encyclopedia of Type Strains, Phase IV (KMG-IV): sequencing the most valuable type-strain genomes for metagenomic binning, comparative biology and taxonomic classification.</title>
        <authorList>
            <person name="Goeker M."/>
        </authorList>
    </citation>
    <scope>NUCLEOTIDE SEQUENCE [LARGE SCALE GENOMIC DNA]</scope>
    <source>
        <strain evidence="3 4">DSM 105482</strain>
    </source>
</reference>
<dbReference type="PANTHER" id="PTHR33745">
    <property type="entry name" value="RSBT ANTAGONIST PROTEIN RSBS-RELATED"/>
    <property type="match status" value="1"/>
</dbReference>
<dbReference type="Gene3D" id="3.30.750.24">
    <property type="entry name" value="STAS domain"/>
    <property type="match status" value="1"/>
</dbReference>